<sequence>MIDFSNIFQKLKRVFISEKNSNYILQLILESSVVSFDVQGYRNTLLQLQNIVYDSYIQQICSDLSKRGKLDLEEVLIILNKITINRFQDIITQNERSMSHVDMTQANNSTYANMDTTTNTNANTNTNTDFTTNTTTNTSTDFTTNPIPNTTSTATYTSTDTNTDFTTNPSPHTTHTTTDTTDTNAKLIVLTRTTVHHFFSEDSVLQSGRYTFPFVLNNTKSIEVSHFKLNCNIYNITDANNKFTVTEGTQKMKLTIPIGYYTLDNLCKVMAEVLNHHSVNKHKYQLFRNPVKNRIHFQCNIKDSKPAVFSIHFPEATTRNELGLGDLLGYQKSEYINNNIYVSETNPVDNILEDIYLKLFINGKEIPRITSTKNGFSYFENYSVDLNQHFGTSVTLATNCSSDFHHSFEITEQLNCNELSIELWNNTKHPMTRYSEFECTVTFEHF</sequence>
<protein>
    <submittedName>
        <fullName evidence="2">Uncharacterized protein</fullName>
    </submittedName>
</protein>
<evidence type="ECO:0000256" key="1">
    <source>
        <dbReference type="SAM" id="MobiDB-lite"/>
    </source>
</evidence>
<dbReference type="AlphaFoldDB" id="A0A6C0H6A4"/>
<proteinExistence type="predicted"/>
<accession>A0A6C0H6A4</accession>
<evidence type="ECO:0000313" key="2">
    <source>
        <dbReference type="EMBL" id="QHT76112.1"/>
    </source>
</evidence>
<organism evidence="2">
    <name type="scientific">viral metagenome</name>
    <dbReference type="NCBI Taxonomy" id="1070528"/>
    <lineage>
        <taxon>unclassified sequences</taxon>
        <taxon>metagenomes</taxon>
        <taxon>organismal metagenomes</taxon>
    </lineage>
</organism>
<dbReference type="EMBL" id="MN739889">
    <property type="protein sequence ID" value="QHT76112.1"/>
    <property type="molecule type" value="Genomic_DNA"/>
</dbReference>
<reference evidence="2" key="1">
    <citation type="journal article" date="2020" name="Nature">
        <title>Giant virus diversity and host interactions through global metagenomics.</title>
        <authorList>
            <person name="Schulz F."/>
            <person name="Roux S."/>
            <person name="Paez-Espino D."/>
            <person name="Jungbluth S."/>
            <person name="Walsh D.A."/>
            <person name="Denef V.J."/>
            <person name="McMahon K.D."/>
            <person name="Konstantinidis K.T."/>
            <person name="Eloe-Fadrosh E.A."/>
            <person name="Kyrpides N.C."/>
            <person name="Woyke T."/>
        </authorList>
    </citation>
    <scope>NUCLEOTIDE SEQUENCE</scope>
    <source>
        <strain evidence="2">GVMAG-M-3300023179-73</strain>
    </source>
</reference>
<feature type="region of interest" description="Disordered" evidence="1">
    <location>
        <begin position="112"/>
        <end position="179"/>
    </location>
</feature>
<name>A0A6C0H6A4_9ZZZZ</name>
<feature type="compositionally biased region" description="Low complexity" evidence="1">
    <location>
        <begin position="116"/>
        <end position="179"/>
    </location>
</feature>